<dbReference type="InterPro" id="IPR036291">
    <property type="entry name" value="NAD(P)-bd_dom_sf"/>
</dbReference>
<reference evidence="2" key="1">
    <citation type="journal article" date="2015" name="Proc. Natl. Acad. Sci. U.S.A.">
        <title>Networks of energetic and metabolic interactions define dynamics in microbial communities.</title>
        <authorList>
            <person name="Embree M."/>
            <person name="Liu J.K."/>
            <person name="Al-Bassam M.M."/>
            <person name="Zengler K."/>
        </authorList>
    </citation>
    <scope>NUCLEOTIDE SEQUENCE</scope>
</reference>
<dbReference type="Gene3D" id="3.40.50.720">
    <property type="entry name" value="NAD(P)-binding Rossmann-like Domain"/>
    <property type="match status" value="1"/>
</dbReference>
<dbReference type="InterPro" id="IPR006151">
    <property type="entry name" value="Shikm_DH/Glu-tRNA_Rdtase"/>
</dbReference>
<dbReference type="AlphaFoldDB" id="A0A0W8FUF3"/>
<protein>
    <recommendedName>
        <fullName evidence="1">Quinate/shikimate 5-dehydrogenase/glutamyl-tRNA reductase domain-containing protein</fullName>
    </recommendedName>
</protein>
<evidence type="ECO:0000259" key="1">
    <source>
        <dbReference type="Pfam" id="PF01488"/>
    </source>
</evidence>
<sequence length="347" mass="37625">MNKFTFVLNPFDIQNIRDYCFMSKLAPQSLIKIILRMLPPFKIHYEKNLRSAQGAVIDGCFIVCPLLSKQVLAMKEESVLNKILKAVRIGERAGTKVIGLGALMGIAGKGGQWIAEKSPASVTTGSSLATAAILETLERAAALRNVDLSKAKVAIVGATNAIGQNCALGFLNRADTVFLLAKNAERLAELKQFLATEKSKTNVIAKGLALDAVIRDADIIIFTTSAIEVPFIATVNNLKKGAIICDIPSPRNILEEICSLRKDILVIDGAVIEPPQTARIGLKLPIKEGFIFACMAETMILTFEGKTQEDFSVGFKPDLNKVAQIKVLAAKHGFEIKFNSFGVPILR</sequence>
<proteinExistence type="predicted"/>
<comment type="caution">
    <text evidence="2">The sequence shown here is derived from an EMBL/GenBank/DDBJ whole genome shotgun (WGS) entry which is preliminary data.</text>
</comment>
<dbReference type="SUPFAM" id="SSF51735">
    <property type="entry name" value="NAD(P)-binding Rossmann-fold domains"/>
    <property type="match status" value="1"/>
</dbReference>
<dbReference type="EMBL" id="LNQE01000844">
    <property type="protein sequence ID" value="KUG24507.1"/>
    <property type="molecule type" value="Genomic_DNA"/>
</dbReference>
<dbReference type="Pfam" id="PF01488">
    <property type="entry name" value="Shikimate_DH"/>
    <property type="match status" value="1"/>
</dbReference>
<organism evidence="2">
    <name type="scientific">hydrocarbon metagenome</name>
    <dbReference type="NCBI Taxonomy" id="938273"/>
    <lineage>
        <taxon>unclassified sequences</taxon>
        <taxon>metagenomes</taxon>
        <taxon>ecological metagenomes</taxon>
    </lineage>
</organism>
<feature type="domain" description="Quinate/shikimate 5-dehydrogenase/glutamyl-tRNA reductase" evidence="1">
    <location>
        <begin position="144"/>
        <end position="261"/>
    </location>
</feature>
<accession>A0A0W8FUF3</accession>
<name>A0A0W8FUF3_9ZZZZ</name>
<gene>
    <name evidence="2" type="ORF">ASZ90_005617</name>
</gene>
<evidence type="ECO:0000313" key="2">
    <source>
        <dbReference type="EMBL" id="KUG24507.1"/>
    </source>
</evidence>